<proteinExistence type="predicted"/>
<reference evidence="1" key="1">
    <citation type="journal article" date="2022" name="bioRxiv">
        <title>Sequencing and chromosome-scale assembly of the giantPleurodeles waltlgenome.</title>
        <authorList>
            <person name="Brown T."/>
            <person name="Elewa A."/>
            <person name="Iarovenko S."/>
            <person name="Subramanian E."/>
            <person name="Araus A.J."/>
            <person name="Petzold A."/>
            <person name="Susuki M."/>
            <person name="Suzuki K.-i.T."/>
            <person name="Hayashi T."/>
            <person name="Toyoda A."/>
            <person name="Oliveira C."/>
            <person name="Osipova E."/>
            <person name="Leigh N.D."/>
            <person name="Simon A."/>
            <person name="Yun M.H."/>
        </authorList>
    </citation>
    <scope>NUCLEOTIDE SEQUENCE</scope>
    <source>
        <strain evidence="1">20211129_DDA</strain>
        <tissue evidence="1">Liver</tissue>
    </source>
</reference>
<evidence type="ECO:0000313" key="2">
    <source>
        <dbReference type="Proteomes" id="UP001066276"/>
    </source>
</evidence>
<protein>
    <submittedName>
        <fullName evidence="1">Uncharacterized protein</fullName>
    </submittedName>
</protein>
<dbReference type="EMBL" id="JANPWB010000013">
    <property type="protein sequence ID" value="KAJ1106164.1"/>
    <property type="molecule type" value="Genomic_DNA"/>
</dbReference>
<sequence length="70" mass="7891">INHQLNCHLPSRHLHFSSLALAHPPPAFMQMQQGPLLLLHSYIAAKTWNDLPTHLRTALSQADFGKTQDL</sequence>
<name>A0AAV7MSU0_PLEWA</name>
<feature type="non-terminal residue" evidence="1">
    <location>
        <position position="1"/>
    </location>
</feature>
<evidence type="ECO:0000313" key="1">
    <source>
        <dbReference type="EMBL" id="KAJ1106164.1"/>
    </source>
</evidence>
<accession>A0AAV7MSU0</accession>
<gene>
    <name evidence="1" type="ORF">NDU88_003567</name>
</gene>
<dbReference type="Proteomes" id="UP001066276">
    <property type="component" value="Chromosome 9"/>
</dbReference>
<comment type="caution">
    <text evidence="1">The sequence shown here is derived from an EMBL/GenBank/DDBJ whole genome shotgun (WGS) entry which is preliminary data.</text>
</comment>
<keyword evidence="2" id="KW-1185">Reference proteome</keyword>
<feature type="non-terminal residue" evidence="1">
    <location>
        <position position="70"/>
    </location>
</feature>
<dbReference type="AlphaFoldDB" id="A0AAV7MSU0"/>
<organism evidence="1 2">
    <name type="scientific">Pleurodeles waltl</name>
    <name type="common">Iberian ribbed newt</name>
    <dbReference type="NCBI Taxonomy" id="8319"/>
    <lineage>
        <taxon>Eukaryota</taxon>
        <taxon>Metazoa</taxon>
        <taxon>Chordata</taxon>
        <taxon>Craniata</taxon>
        <taxon>Vertebrata</taxon>
        <taxon>Euteleostomi</taxon>
        <taxon>Amphibia</taxon>
        <taxon>Batrachia</taxon>
        <taxon>Caudata</taxon>
        <taxon>Salamandroidea</taxon>
        <taxon>Salamandridae</taxon>
        <taxon>Pleurodelinae</taxon>
        <taxon>Pleurodeles</taxon>
    </lineage>
</organism>